<dbReference type="EMBL" id="JBBPBN010000054">
    <property type="protein sequence ID" value="KAK8990387.1"/>
    <property type="molecule type" value="Genomic_DNA"/>
</dbReference>
<keyword evidence="2" id="KW-1185">Reference proteome</keyword>
<organism evidence="1 2">
    <name type="scientific">Hibiscus sabdariffa</name>
    <name type="common">roselle</name>
    <dbReference type="NCBI Taxonomy" id="183260"/>
    <lineage>
        <taxon>Eukaryota</taxon>
        <taxon>Viridiplantae</taxon>
        <taxon>Streptophyta</taxon>
        <taxon>Embryophyta</taxon>
        <taxon>Tracheophyta</taxon>
        <taxon>Spermatophyta</taxon>
        <taxon>Magnoliopsida</taxon>
        <taxon>eudicotyledons</taxon>
        <taxon>Gunneridae</taxon>
        <taxon>Pentapetalae</taxon>
        <taxon>rosids</taxon>
        <taxon>malvids</taxon>
        <taxon>Malvales</taxon>
        <taxon>Malvaceae</taxon>
        <taxon>Malvoideae</taxon>
        <taxon>Hibiscus</taxon>
    </lineage>
</organism>
<gene>
    <name evidence="1" type="ORF">V6N11_009089</name>
</gene>
<evidence type="ECO:0000313" key="2">
    <source>
        <dbReference type="Proteomes" id="UP001396334"/>
    </source>
</evidence>
<dbReference type="Proteomes" id="UP001396334">
    <property type="component" value="Unassembled WGS sequence"/>
</dbReference>
<reference evidence="1 2" key="1">
    <citation type="journal article" date="2024" name="G3 (Bethesda)">
        <title>Genome assembly of Hibiscus sabdariffa L. provides insights into metabolisms of medicinal natural products.</title>
        <authorList>
            <person name="Kim T."/>
        </authorList>
    </citation>
    <scope>NUCLEOTIDE SEQUENCE [LARGE SCALE GENOMIC DNA]</scope>
    <source>
        <strain evidence="1">TK-2024</strain>
        <tissue evidence="1">Old leaves</tissue>
    </source>
</reference>
<accession>A0ABR2PPM2</accession>
<name>A0ABR2PPM2_9ROSI</name>
<protein>
    <submittedName>
        <fullName evidence="1">Uncharacterized protein</fullName>
    </submittedName>
</protein>
<comment type="caution">
    <text evidence="1">The sequence shown here is derived from an EMBL/GenBank/DDBJ whole genome shotgun (WGS) entry which is preliminary data.</text>
</comment>
<evidence type="ECO:0000313" key="1">
    <source>
        <dbReference type="EMBL" id="KAK8990387.1"/>
    </source>
</evidence>
<proteinExistence type="predicted"/>
<sequence>MLFEPKIVYPPAISNQPNIQEKKVWVCELPQVTTKHEKIIVAQQVPFPISHQINHGGDRNMIRYEMIRNEMRMQRPKEVQAKLYHNWAWKKLLKLRESFALIGNLAEEFKVRKVCELLKHKRARVS</sequence>